<protein>
    <submittedName>
        <fullName evidence="2">Uncharacterized protein</fullName>
    </submittedName>
</protein>
<proteinExistence type="predicted"/>
<comment type="caution">
    <text evidence="2">The sequence shown here is derived from an EMBL/GenBank/DDBJ whole genome shotgun (WGS) entry which is preliminary data.</text>
</comment>
<dbReference type="Proteomes" id="UP001148838">
    <property type="component" value="Unassembled WGS sequence"/>
</dbReference>
<accession>A0ABQ8TXY1</accession>
<sequence length="82" mass="8644">MAGLCEGGNEPSGSLKAISHEGPRPAGRLLASRPDAEAEVDDHPTSTECITILVNCPKTGLNLTSDTKEAPLMRQLDQEIMG</sequence>
<gene>
    <name evidence="2" type="ORF">ANN_02151</name>
</gene>
<organism evidence="2 3">
    <name type="scientific">Periplaneta americana</name>
    <name type="common">American cockroach</name>
    <name type="synonym">Blatta americana</name>
    <dbReference type="NCBI Taxonomy" id="6978"/>
    <lineage>
        <taxon>Eukaryota</taxon>
        <taxon>Metazoa</taxon>
        <taxon>Ecdysozoa</taxon>
        <taxon>Arthropoda</taxon>
        <taxon>Hexapoda</taxon>
        <taxon>Insecta</taxon>
        <taxon>Pterygota</taxon>
        <taxon>Neoptera</taxon>
        <taxon>Polyneoptera</taxon>
        <taxon>Dictyoptera</taxon>
        <taxon>Blattodea</taxon>
        <taxon>Blattoidea</taxon>
        <taxon>Blattidae</taxon>
        <taxon>Blattinae</taxon>
        <taxon>Periplaneta</taxon>
    </lineage>
</organism>
<name>A0ABQ8TXY1_PERAM</name>
<evidence type="ECO:0000256" key="1">
    <source>
        <dbReference type="SAM" id="MobiDB-lite"/>
    </source>
</evidence>
<evidence type="ECO:0000313" key="3">
    <source>
        <dbReference type="Proteomes" id="UP001148838"/>
    </source>
</evidence>
<reference evidence="2 3" key="1">
    <citation type="journal article" date="2022" name="Allergy">
        <title>Genome assembly and annotation of Periplaneta americana reveal a comprehensive cockroach allergen profile.</title>
        <authorList>
            <person name="Wang L."/>
            <person name="Xiong Q."/>
            <person name="Saelim N."/>
            <person name="Wang L."/>
            <person name="Nong W."/>
            <person name="Wan A.T."/>
            <person name="Shi M."/>
            <person name="Liu X."/>
            <person name="Cao Q."/>
            <person name="Hui J.H.L."/>
            <person name="Sookrung N."/>
            <person name="Leung T.F."/>
            <person name="Tungtrongchitr A."/>
            <person name="Tsui S.K.W."/>
        </authorList>
    </citation>
    <scope>NUCLEOTIDE SEQUENCE [LARGE SCALE GENOMIC DNA]</scope>
    <source>
        <strain evidence="2">PWHHKU_190912</strain>
    </source>
</reference>
<feature type="region of interest" description="Disordered" evidence="1">
    <location>
        <begin position="1"/>
        <end position="43"/>
    </location>
</feature>
<keyword evidence="3" id="KW-1185">Reference proteome</keyword>
<dbReference type="EMBL" id="JAJSOF020000001">
    <property type="protein sequence ID" value="KAJ4450721.1"/>
    <property type="molecule type" value="Genomic_DNA"/>
</dbReference>
<evidence type="ECO:0000313" key="2">
    <source>
        <dbReference type="EMBL" id="KAJ4450721.1"/>
    </source>
</evidence>